<name>A0AAQ3L8S4_9BACT</name>
<protein>
    <submittedName>
        <fullName evidence="1">Uncharacterized protein</fullName>
    </submittedName>
</protein>
<accession>A0AAQ3L8S4</accession>
<dbReference type="RefSeq" id="WP_317831795.1">
    <property type="nucleotide sequence ID" value="NZ_CP136920.1"/>
</dbReference>
<evidence type="ECO:0000313" key="1">
    <source>
        <dbReference type="EMBL" id="WOO39787.1"/>
    </source>
</evidence>
<proteinExistence type="predicted"/>
<sequence>MTKNRTDWLIISSALLLFVSLPGCDSTQMHRARQYNQVFNDMPVDMQLSSLNGHVREGDTPEAVYIAMGKPQSIEKIKKLDGVYEDHWIYLGNPAPESQILAPGNHHYITVNDFVWSNPFDDEATQRIAIVFKGDYLDRIEVENDTGDPLNMAFPSIVLPEGQPASIANEPSLAN</sequence>
<dbReference type="EMBL" id="CP136920">
    <property type="protein sequence ID" value="WOO39787.1"/>
    <property type="molecule type" value="Genomic_DNA"/>
</dbReference>
<dbReference type="KEGG" id="puo:RZN69_14275"/>
<evidence type="ECO:0000313" key="2">
    <source>
        <dbReference type="Proteomes" id="UP001304300"/>
    </source>
</evidence>
<gene>
    <name evidence="1" type="ORF">RZN69_14275</name>
</gene>
<keyword evidence="2" id="KW-1185">Reference proteome</keyword>
<dbReference type="AlphaFoldDB" id="A0AAQ3L8S4"/>
<dbReference type="Proteomes" id="UP001304300">
    <property type="component" value="Chromosome"/>
</dbReference>
<reference evidence="1 2" key="1">
    <citation type="submission" date="2023-10" db="EMBL/GenBank/DDBJ databases">
        <title>Rubellicoccus peritrichatus gen. nov., sp. nov., isolated from an algae of coral reef tank.</title>
        <authorList>
            <person name="Luo J."/>
        </authorList>
    </citation>
    <scope>NUCLEOTIDE SEQUENCE [LARGE SCALE GENOMIC DNA]</scope>
    <source>
        <strain evidence="1 2">CR14</strain>
    </source>
</reference>
<organism evidence="1 2">
    <name type="scientific">Rubellicoccus peritrichatus</name>
    <dbReference type="NCBI Taxonomy" id="3080537"/>
    <lineage>
        <taxon>Bacteria</taxon>
        <taxon>Pseudomonadati</taxon>
        <taxon>Verrucomicrobiota</taxon>
        <taxon>Opitutia</taxon>
        <taxon>Puniceicoccales</taxon>
        <taxon>Cerasicoccaceae</taxon>
        <taxon>Rubellicoccus</taxon>
    </lineage>
</organism>